<name>X1F048_9ZZZZ</name>
<dbReference type="PROSITE" id="PS51658">
    <property type="entry name" value="BFN"/>
    <property type="match status" value="1"/>
</dbReference>
<dbReference type="InterPro" id="IPR036104">
    <property type="entry name" value="BFN_sf"/>
</dbReference>
<dbReference type="SUPFAM" id="SSF103256">
    <property type="entry name" value="Hypothetical protein TM0160"/>
    <property type="match status" value="1"/>
</dbReference>
<evidence type="ECO:0000313" key="2">
    <source>
        <dbReference type="EMBL" id="GAH38981.1"/>
    </source>
</evidence>
<gene>
    <name evidence="2" type="ORF">S03H2_10974</name>
</gene>
<organism evidence="2">
    <name type="scientific">marine sediment metagenome</name>
    <dbReference type="NCBI Taxonomy" id="412755"/>
    <lineage>
        <taxon>unclassified sequences</taxon>
        <taxon>metagenomes</taxon>
        <taxon>ecological metagenomes</taxon>
    </lineage>
</organism>
<reference evidence="2" key="1">
    <citation type="journal article" date="2014" name="Front. Microbiol.">
        <title>High frequency of phylogenetically diverse reductive dehalogenase-homologous genes in deep subseafloor sedimentary metagenomes.</title>
        <authorList>
            <person name="Kawai M."/>
            <person name="Futagami T."/>
            <person name="Toyoda A."/>
            <person name="Takaki Y."/>
            <person name="Nishi S."/>
            <person name="Hori S."/>
            <person name="Arai W."/>
            <person name="Tsubouchi T."/>
            <person name="Morono Y."/>
            <person name="Uchiyama I."/>
            <person name="Ito T."/>
            <person name="Fujiyama A."/>
            <person name="Inagaki F."/>
            <person name="Takami H."/>
        </authorList>
    </citation>
    <scope>NUCLEOTIDE SEQUENCE</scope>
    <source>
        <strain evidence="2">Expedition CK06-06</strain>
    </source>
</reference>
<proteinExistence type="predicted"/>
<dbReference type="EMBL" id="BARU01005619">
    <property type="protein sequence ID" value="GAH38981.1"/>
    <property type="molecule type" value="Genomic_DNA"/>
</dbReference>
<dbReference type="AlphaFoldDB" id="X1F048"/>
<accession>X1F048</accession>
<dbReference type="InterPro" id="IPR003729">
    <property type="entry name" value="Bi_nuclease_dom"/>
</dbReference>
<protein>
    <recommendedName>
        <fullName evidence="1">BFN domain-containing protein</fullName>
    </recommendedName>
</protein>
<dbReference type="Pfam" id="PF02577">
    <property type="entry name" value="BFN_dom"/>
    <property type="match status" value="1"/>
</dbReference>
<dbReference type="Gene3D" id="3.10.690.10">
    <property type="entry name" value="Bifunctional nuclease domain"/>
    <property type="match status" value="1"/>
</dbReference>
<feature type="domain" description="BFN" evidence="1">
    <location>
        <begin position="3"/>
        <end position="124"/>
    </location>
</feature>
<evidence type="ECO:0000259" key="1">
    <source>
        <dbReference type="PROSITE" id="PS51658"/>
    </source>
</evidence>
<sequence>MAQIEMVIDSVRQSPVNHQWVVILKKKLAERYLPVYIGLSQANTIKGELLDVSPSKTLAVNSGVKAVKLDKFENNVFSAKLVLAALGKSHEVDCPPAEALAIAVRTKVSIFTDGEILNKAGISVCA</sequence>
<dbReference type="GO" id="GO:0004518">
    <property type="term" value="F:nuclease activity"/>
    <property type="evidence" value="ECO:0007669"/>
    <property type="project" value="InterPro"/>
</dbReference>
<comment type="caution">
    <text evidence="2">The sequence shown here is derived from an EMBL/GenBank/DDBJ whole genome shotgun (WGS) entry which is preliminary data.</text>
</comment>